<proteinExistence type="predicted"/>
<evidence type="ECO:0000313" key="8">
    <source>
        <dbReference type="Proteomes" id="UP000001514"/>
    </source>
</evidence>
<evidence type="ECO:0000256" key="5">
    <source>
        <dbReference type="SAM" id="MobiDB-lite"/>
    </source>
</evidence>
<dbReference type="SUPFAM" id="SSF57850">
    <property type="entry name" value="RING/U-box"/>
    <property type="match status" value="1"/>
</dbReference>
<name>D8S8D7_SELML</name>
<keyword evidence="1" id="KW-0479">Metal-binding</keyword>
<feature type="domain" description="RING-type" evidence="6">
    <location>
        <begin position="355"/>
        <end position="394"/>
    </location>
</feature>
<evidence type="ECO:0000256" key="3">
    <source>
        <dbReference type="ARBA" id="ARBA00022833"/>
    </source>
</evidence>
<keyword evidence="8" id="KW-1185">Reference proteome</keyword>
<sequence>MARAQRNMCPPCEASGDCGGGASGGAGLKRNLERRGAAPEELVPAGSLPSRFARMDRKVAIMGVRPTARYRRSSAGAGASGSAQSPIVLGGGAGHAAGPEIIDLEAEVGSPGIGGASHSFLDGEGSSQPLPKRQRSLRADGSPAAVTPAAGRLGRGRAHGAATWGRGPRQHQAPGGRGVVRPIDVDSVVEVEARALQVSEDERLARELQEEFSTAGRDANLARSLQEQEQRQQLRHAMGHGNAERLYYRRLESVHARIQQALENRQRSGLPGRFRGLEERLNEFGAMLRRSIPLAMQLAYVDRDFNENDYETLLALDEGVKQRGASQARIDALPVSEAVFLTDKDRQETDKSEPCSICLEVPVGGEEIRRLPCLHGFHKECIDTWLQRRANCPVSSFAQVPVVQIAEVAAFASVCTRIQVEKKLENFYFLGFGSSAGWKWFPLKSSLREYKLEKEQ</sequence>
<keyword evidence="3" id="KW-0862">Zinc</keyword>
<dbReference type="Pfam" id="PF13639">
    <property type="entry name" value="zf-RING_2"/>
    <property type="match status" value="1"/>
</dbReference>
<protein>
    <recommendedName>
        <fullName evidence="6">RING-type domain-containing protein</fullName>
    </recommendedName>
</protein>
<dbReference type="eggNOG" id="KOG0800">
    <property type="taxonomic scope" value="Eukaryota"/>
</dbReference>
<accession>D8S8D7</accession>
<feature type="region of interest" description="Disordered" evidence="5">
    <location>
        <begin position="113"/>
        <end position="180"/>
    </location>
</feature>
<dbReference type="PANTHER" id="PTHR45931">
    <property type="entry name" value="SI:CH211-59O9.10"/>
    <property type="match status" value="1"/>
</dbReference>
<dbReference type="GO" id="GO:0008270">
    <property type="term" value="F:zinc ion binding"/>
    <property type="evidence" value="ECO:0007669"/>
    <property type="project" value="UniProtKB-KW"/>
</dbReference>
<dbReference type="InterPro" id="IPR013083">
    <property type="entry name" value="Znf_RING/FYVE/PHD"/>
</dbReference>
<dbReference type="HOGENOM" id="CLU_699076_0_0_1"/>
<dbReference type="GO" id="GO:0061630">
    <property type="term" value="F:ubiquitin protein ligase activity"/>
    <property type="evidence" value="ECO:0000318"/>
    <property type="project" value="GO_Central"/>
</dbReference>
<dbReference type="GO" id="GO:0005634">
    <property type="term" value="C:nucleus"/>
    <property type="evidence" value="ECO:0000318"/>
    <property type="project" value="GO_Central"/>
</dbReference>
<evidence type="ECO:0000259" key="6">
    <source>
        <dbReference type="PROSITE" id="PS50089"/>
    </source>
</evidence>
<dbReference type="KEGG" id="smo:SELMODRAFT_419269"/>
<evidence type="ECO:0000313" key="7">
    <source>
        <dbReference type="EMBL" id="EFJ19397.1"/>
    </source>
</evidence>
<dbReference type="PROSITE" id="PS50089">
    <property type="entry name" value="ZF_RING_2"/>
    <property type="match status" value="1"/>
</dbReference>
<dbReference type="InParanoid" id="D8S8D7"/>
<evidence type="ECO:0000256" key="1">
    <source>
        <dbReference type="ARBA" id="ARBA00022723"/>
    </source>
</evidence>
<dbReference type="AlphaFoldDB" id="D8S8D7"/>
<dbReference type="Proteomes" id="UP000001514">
    <property type="component" value="Unassembled WGS sequence"/>
</dbReference>
<reference evidence="7 8" key="1">
    <citation type="journal article" date="2011" name="Science">
        <title>The Selaginella genome identifies genetic changes associated with the evolution of vascular plants.</title>
        <authorList>
            <person name="Banks J.A."/>
            <person name="Nishiyama T."/>
            <person name="Hasebe M."/>
            <person name="Bowman J.L."/>
            <person name="Gribskov M."/>
            <person name="dePamphilis C."/>
            <person name="Albert V.A."/>
            <person name="Aono N."/>
            <person name="Aoyama T."/>
            <person name="Ambrose B.A."/>
            <person name="Ashton N.W."/>
            <person name="Axtell M.J."/>
            <person name="Barker E."/>
            <person name="Barker M.S."/>
            <person name="Bennetzen J.L."/>
            <person name="Bonawitz N.D."/>
            <person name="Chapple C."/>
            <person name="Cheng C."/>
            <person name="Correa L.G."/>
            <person name="Dacre M."/>
            <person name="DeBarry J."/>
            <person name="Dreyer I."/>
            <person name="Elias M."/>
            <person name="Engstrom E.M."/>
            <person name="Estelle M."/>
            <person name="Feng L."/>
            <person name="Finet C."/>
            <person name="Floyd S.K."/>
            <person name="Frommer W.B."/>
            <person name="Fujita T."/>
            <person name="Gramzow L."/>
            <person name="Gutensohn M."/>
            <person name="Harholt J."/>
            <person name="Hattori M."/>
            <person name="Heyl A."/>
            <person name="Hirai T."/>
            <person name="Hiwatashi Y."/>
            <person name="Ishikawa M."/>
            <person name="Iwata M."/>
            <person name="Karol K.G."/>
            <person name="Koehler B."/>
            <person name="Kolukisaoglu U."/>
            <person name="Kubo M."/>
            <person name="Kurata T."/>
            <person name="Lalonde S."/>
            <person name="Li K."/>
            <person name="Li Y."/>
            <person name="Litt A."/>
            <person name="Lyons E."/>
            <person name="Manning G."/>
            <person name="Maruyama T."/>
            <person name="Michael T.P."/>
            <person name="Mikami K."/>
            <person name="Miyazaki S."/>
            <person name="Morinaga S."/>
            <person name="Murata T."/>
            <person name="Mueller-Roeber B."/>
            <person name="Nelson D.R."/>
            <person name="Obara M."/>
            <person name="Oguri Y."/>
            <person name="Olmstead R.G."/>
            <person name="Onodera N."/>
            <person name="Petersen B.L."/>
            <person name="Pils B."/>
            <person name="Prigge M."/>
            <person name="Rensing S.A."/>
            <person name="Riano-Pachon D.M."/>
            <person name="Roberts A.W."/>
            <person name="Sato Y."/>
            <person name="Scheller H.V."/>
            <person name="Schulz B."/>
            <person name="Schulz C."/>
            <person name="Shakirov E.V."/>
            <person name="Shibagaki N."/>
            <person name="Shinohara N."/>
            <person name="Shippen D.E."/>
            <person name="Soerensen I."/>
            <person name="Sotooka R."/>
            <person name="Sugimoto N."/>
            <person name="Sugita M."/>
            <person name="Sumikawa N."/>
            <person name="Tanurdzic M."/>
            <person name="Theissen G."/>
            <person name="Ulvskov P."/>
            <person name="Wakazuki S."/>
            <person name="Weng J.K."/>
            <person name="Willats W.W."/>
            <person name="Wipf D."/>
            <person name="Wolf P.G."/>
            <person name="Yang L."/>
            <person name="Zimmer A.D."/>
            <person name="Zhu Q."/>
            <person name="Mitros T."/>
            <person name="Hellsten U."/>
            <person name="Loque D."/>
            <person name="Otillar R."/>
            <person name="Salamov A."/>
            <person name="Schmutz J."/>
            <person name="Shapiro H."/>
            <person name="Lindquist E."/>
            <person name="Lucas S."/>
            <person name="Rokhsar D."/>
            <person name="Grigoriev I.V."/>
        </authorList>
    </citation>
    <scope>NUCLEOTIDE SEQUENCE [LARGE SCALE GENOMIC DNA]</scope>
</reference>
<organism evidence="8">
    <name type="scientific">Selaginella moellendorffii</name>
    <name type="common">Spikemoss</name>
    <dbReference type="NCBI Taxonomy" id="88036"/>
    <lineage>
        <taxon>Eukaryota</taxon>
        <taxon>Viridiplantae</taxon>
        <taxon>Streptophyta</taxon>
        <taxon>Embryophyta</taxon>
        <taxon>Tracheophyta</taxon>
        <taxon>Lycopodiopsida</taxon>
        <taxon>Selaginellales</taxon>
        <taxon>Selaginellaceae</taxon>
        <taxon>Selaginella</taxon>
    </lineage>
</organism>
<dbReference type="PANTHER" id="PTHR45931:SF24">
    <property type="entry name" value="RING-TYPE DOMAIN-CONTAINING PROTEIN"/>
    <property type="match status" value="1"/>
</dbReference>
<dbReference type="InterPro" id="IPR051834">
    <property type="entry name" value="RING_finger_E3_ligase"/>
</dbReference>
<evidence type="ECO:0000256" key="4">
    <source>
        <dbReference type="PROSITE-ProRule" id="PRU00175"/>
    </source>
</evidence>
<keyword evidence="2 4" id="KW-0863">Zinc-finger</keyword>
<dbReference type="SMART" id="SM00184">
    <property type="entry name" value="RING"/>
    <property type="match status" value="1"/>
</dbReference>
<dbReference type="InterPro" id="IPR001841">
    <property type="entry name" value="Znf_RING"/>
</dbReference>
<feature type="compositionally biased region" description="Gly residues" evidence="5">
    <location>
        <begin position="17"/>
        <end position="26"/>
    </location>
</feature>
<evidence type="ECO:0000256" key="2">
    <source>
        <dbReference type="ARBA" id="ARBA00022771"/>
    </source>
</evidence>
<dbReference type="GO" id="GO:0006511">
    <property type="term" value="P:ubiquitin-dependent protein catabolic process"/>
    <property type="evidence" value="ECO:0000318"/>
    <property type="project" value="GO_Central"/>
</dbReference>
<dbReference type="Gene3D" id="3.30.40.10">
    <property type="entry name" value="Zinc/RING finger domain, C3HC4 (zinc finger)"/>
    <property type="match status" value="1"/>
</dbReference>
<dbReference type="Gramene" id="EFJ19397">
    <property type="protein sequence ID" value="EFJ19397"/>
    <property type="gene ID" value="SELMODRAFT_419269"/>
</dbReference>
<feature type="region of interest" description="Disordered" evidence="5">
    <location>
        <begin position="1"/>
        <end position="26"/>
    </location>
</feature>
<gene>
    <name evidence="7" type="ORF">SELMODRAFT_419269</name>
</gene>
<dbReference type="EMBL" id="GL377606">
    <property type="protein sequence ID" value="EFJ19397.1"/>
    <property type="molecule type" value="Genomic_DNA"/>
</dbReference>
<dbReference type="OMA" id="TWNADEP"/>